<evidence type="ECO:0000256" key="1">
    <source>
        <dbReference type="ARBA" id="ARBA00004127"/>
    </source>
</evidence>
<feature type="transmembrane region" description="Helical" evidence="5">
    <location>
        <begin position="78"/>
        <end position="102"/>
    </location>
</feature>
<keyword evidence="4 5" id="KW-0472">Membrane</keyword>
<dbReference type="InterPro" id="IPR010699">
    <property type="entry name" value="DUF1275"/>
</dbReference>
<name>G2ZY86_9RALS</name>
<evidence type="ECO:0000256" key="4">
    <source>
        <dbReference type="ARBA" id="ARBA00023136"/>
    </source>
</evidence>
<protein>
    <recommendedName>
        <fullName evidence="6">DUF1232 domain-containing protein</fullName>
    </recommendedName>
</protein>
<feature type="transmembrane region" description="Helical" evidence="5">
    <location>
        <begin position="114"/>
        <end position="131"/>
    </location>
</feature>
<accession>G2ZY86</accession>
<feature type="transmembrane region" description="Helical" evidence="5">
    <location>
        <begin position="36"/>
        <end position="58"/>
    </location>
</feature>
<dbReference type="PANTHER" id="PTHR37314">
    <property type="entry name" value="SLR0142 PROTEIN"/>
    <property type="match status" value="1"/>
</dbReference>
<organism evidence="7">
    <name type="scientific">Ralstonia syzygii R24</name>
    <dbReference type="NCBI Taxonomy" id="907261"/>
    <lineage>
        <taxon>Bacteria</taxon>
        <taxon>Pseudomonadati</taxon>
        <taxon>Pseudomonadota</taxon>
        <taxon>Betaproteobacteria</taxon>
        <taxon>Burkholderiales</taxon>
        <taxon>Burkholderiaceae</taxon>
        <taxon>Ralstonia</taxon>
        <taxon>Ralstonia solanacearum species complex</taxon>
    </lineage>
</organism>
<dbReference type="PANTHER" id="PTHR37314:SF4">
    <property type="entry name" value="UPF0700 TRANSMEMBRANE PROTEIN YOAK"/>
    <property type="match status" value="1"/>
</dbReference>
<feature type="transmembrane region" description="Helical" evidence="5">
    <location>
        <begin position="300"/>
        <end position="320"/>
    </location>
</feature>
<evidence type="ECO:0000259" key="6">
    <source>
        <dbReference type="Pfam" id="PF06803"/>
    </source>
</evidence>
<feature type="transmembrane region" description="Helical" evidence="5">
    <location>
        <begin position="236"/>
        <end position="255"/>
    </location>
</feature>
<feature type="transmembrane region" description="Helical" evidence="5">
    <location>
        <begin position="210"/>
        <end position="230"/>
    </location>
</feature>
<feature type="transmembrane region" description="Helical" evidence="5">
    <location>
        <begin position="367"/>
        <end position="391"/>
    </location>
</feature>
<reference evidence="7" key="1">
    <citation type="journal article" date="2011" name="PLoS ONE">
        <title>Ralstonia syzygii, the Blood Disease Bacterium and some Asian R. solanacearum strains form a single genomic species despite divergent lifestyles.</title>
        <authorList>
            <person name="Remenant B."/>
            <person name="de Cambiaire J.C."/>
            <person name="Cellier G."/>
            <person name="Jacobs J.M."/>
            <person name="Mangenot S."/>
            <person name="Barbe V."/>
            <person name="Lajus A."/>
            <person name="Vallenet D."/>
            <person name="Medigue C."/>
            <person name="Fegan M."/>
            <person name="Allen C."/>
            <person name="Prior P."/>
        </authorList>
    </citation>
    <scope>NUCLEOTIDE SEQUENCE</scope>
    <source>
        <strain evidence="7">R24</strain>
    </source>
</reference>
<dbReference type="AlphaFoldDB" id="G2ZY86"/>
<sequence>MTLPSRTALLTNATMPILYLRKLTGKERNPRSNRQLACYLTFVAGATNAGGFLAVQQYTSHMSGIVSAMADNLALGSFWLMLDSLGALLSFLAGAACSAVLINWARRERLHSEYALPLILEAALLVCFGLLGSNLKYLEWLFVPATVMVLCFIMGLQNAMITKLSNAEIRTTHVTGMVTDIGIELGKLFYWNLSRADSSKPLVLANRHKLRTLITLVALFFAGGVIGALGFKHVGFSATLALATLLLALAAIPVLDDVRLHLWRRDLLPHLIARSRRWAHAVKQDVHAVWLAAQDPRTPWYAKAMALAVSAYALSPIDLIPDFIPVLGYLDDVVLVPLGLLMAIRWIPPEVMRQHRAAAAEAANRPVSYGAAMVIVALWIIAAVSASIWLVRHLPGR</sequence>
<keyword evidence="2 5" id="KW-0812">Transmembrane</keyword>
<evidence type="ECO:0000256" key="2">
    <source>
        <dbReference type="ARBA" id="ARBA00022692"/>
    </source>
</evidence>
<reference evidence="7" key="2">
    <citation type="submission" date="2011-04" db="EMBL/GenBank/DDBJ databases">
        <authorList>
            <person name="Genoscope - CEA"/>
        </authorList>
    </citation>
    <scope>NUCLEOTIDE SEQUENCE</scope>
    <source>
        <strain evidence="7">R24</strain>
    </source>
</reference>
<keyword evidence="3 5" id="KW-1133">Transmembrane helix</keyword>
<comment type="subcellular location">
    <subcellularLocation>
        <location evidence="1">Endomembrane system</location>
        <topology evidence="1">Multi-pass membrane protein</topology>
    </subcellularLocation>
</comment>
<dbReference type="Pfam" id="PF06912">
    <property type="entry name" value="DUF1275"/>
    <property type="match status" value="1"/>
</dbReference>
<proteinExistence type="predicted"/>
<dbReference type="GO" id="GO:0012505">
    <property type="term" value="C:endomembrane system"/>
    <property type="evidence" value="ECO:0007669"/>
    <property type="project" value="UniProtKB-SubCell"/>
</dbReference>
<dbReference type="InterPro" id="IPR010652">
    <property type="entry name" value="DUF1232"/>
</dbReference>
<evidence type="ECO:0000313" key="7">
    <source>
        <dbReference type="EMBL" id="CCA85280.1"/>
    </source>
</evidence>
<gene>
    <name evidence="7" type="ORF">RALSY_11289</name>
</gene>
<dbReference type="EMBL" id="FR854086">
    <property type="protein sequence ID" value="CCA85280.1"/>
    <property type="molecule type" value="Genomic_DNA"/>
</dbReference>
<evidence type="ECO:0000256" key="5">
    <source>
        <dbReference type="SAM" id="Phobius"/>
    </source>
</evidence>
<feature type="domain" description="DUF1232" evidence="6">
    <location>
        <begin position="302"/>
        <end position="338"/>
    </location>
</feature>
<dbReference type="Pfam" id="PF06803">
    <property type="entry name" value="DUF1232"/>
    <property type="match status" value="1"/>
</dbReference>
<evidence type="ECO:0000256" key="3">
    <source>
        <dbReference type="ARBA" id="ARBA00022989"/>
    </source>
</evidence>
<feature type="transmembrane region" description="Helical" evidence="5">
    <location>
        <begin position="137"/>
        <end position="156"/>
    </location>
</feature>